<name>A0A397SAL6_9GLOM</name>
<reference evidence="1 2" key="1">
    <citation type="submission" date="2018-06" db="EMBL/GenBank/DDBJ databases">
        <title>Comparative genomics reveals the genomic features of Rhizophagus irregularis, R. cerebriforme, R. diaphanum and Gigaspora rosea, and their symbiotic lifestyle signature.</title>
        <authorList>
            <person name="Morin E."/>
            <person name="San Clemente H."/>
            <person name="Chen E.C.H."/>
            <person name="De La Providencia I."/>
            <person name="Hainaut M."/>
            <person name="Kuo A."/>
            <person name="Kohler A."/>
            <person name="Murat C."/>
            <person name="Tang N."/>
            <person name="Roy S."/>
            <person name="Loubradou J."/>
            <person name="Henrissat B."/>
            <person name="Grigoriev I.V."/>
            <person name="Corradi N."/>
            <person name="Roux C."/>
            <person name="Martin F.M."/>
        </authorList>
    </citation>
    <scope>NUCLEOTIDE SEQUENCE [LARGE SCALE GENOMIC DNA]</scope>
    <source>
        <strain evidence="1 2">DAOM 227022</strain>
    </source>
</reference>
<comment type="caution">
    <text evidence="1">The sequence shown here is derived from an EMBL/GenBank/DDBJ whole genome shotgun (WGS) entry which is preliminary data.</text>
</comment>
<evidence type="ECO:0000313" key="2">
    <source>
        <dbReference type="Proteomes" id="UP000265703"/>
    </source>
</evidence>
<gene>
    <name evidence="1" type="ORF">C1645_786580</name>
</gene>
<keyword evidence="2" id="KW-1185">Reference proteome</keyword>
<organism evidence="1 2">
    <name type="scientific">Glomus cerebriforme</name>
    <dbReference type="NCBI Taxonomy" id="658196"/>
    <lineage>
        <taxon>Eukaryota</taxon>
        <taxon>Fungi</taxon>
        <taxon>Fungi incertae sedis</taxon>
        <taxon>Mucoromycota</taxon>
        <taxon>Glomeromycotina</taxon>
        <taxon>Glomeromycetes</taxon>
        <taxon>Glomerales</taxon>
        <taxon>Glomeraceae</taxon>
        <taxon>Glomus</taxon>
    </lineage>
</organism>
<proteinExistence type="predicted"/>
<dbReference type="AlphaFoldDB" id="A0A397SAL6"/>
<protein>
    <submittedName>
        <fullName evidence="1">Uncharacterized protein</fullName>
    </submittedName>
</protein>
<dbReference type="Proteomes" id="UP000265703">
    <property type="component" value="Unassembled WGS sequence"/>
</dbReference>
<sequence length="56" mass="6666">MIKKVIQQLSWKKHLIKAGLVISIPNSILFDKDLYGIKYLYELRSGYYNQYKDQSI</sequence>
<dbReference type="EMBL" id="QKYT01000579">
    <property type="protein sequence ID" value="RIA83360.1"/>
    <property type="molecule type" value="Genomic_DNA"/>
</dbReference>
<evidence type="ECO:0000313" key="1">
    <source>
        <dbReference type="EMBL" id="RIA83360.1"/>
    </source>
</evidence>
<accession>A0A397SAL6</accession>
<feature type="non-terminal residue" evidence="1">
    <location>
        <position position="56"/>
    </location>
</feature>